<evidence type="ECO:0000256" key="4">
    <source>
        <dbReference type="ARBA" id="ARBA00022989"/>
    </source>
</evidence>
<keyword evidence="4 6" id="KW-1133">Transmembrane helix</keyword>
<protein>
    <submittedName>
        <fullName evidence="8">Putative flippase GtrA (Transmembrane translocase of bactoprenol-linked glucose)</fullName>
    </submittedName>
</protein>
<organism evidence="8 9">
    <name type="scientific">Fibrobacter intestinalis</name>
    <dbReference type="NCBI Taxonomy" id="28122"/>
    <lineage>
        <taxon>Bacteria</taxon>
        <taxon>Pseudomonadati</taxon>
        <taxon>Fibrobacterota</taxon>
        <taxon>Fibrobacteria</taxon>
        <taxon>Fibrobacterales</taxon>
        <taxon>Fibrobacteraceae</taxon>
        <taxon>Fibrobacter</taxon>
    </lineage>
</organism>
<gene>
    <name evidence="8" type="ORF">SAMN05720469_12519</name>
</gene>
<evidence type="ECO:0000256" key="3">
    <source>
        <dbReference type="ARBA" id="ARBA00022692"/>
    </source>
</evidence>
<dbReference type="Pfam" id="PF04138">
    <property type="entry name" value="GtrA_DPMS_TM"/>
    <property type="match status" value="1"/>
</dbReference>
<keyword evidence="9" id="KW-1185">Reference proteome</keyword>
<accession>A0A1M6WKV1</accession>
<evidence type="ECO:0000256" key="2">
    <source>
        <dbReference type="ARBA" id="ARBA00009399"/>
    </source>
</evidence>
<proteinExistence type="inferred from homology"/>
<evidence type="ECO:0000313" key="8">
    <source>
        <dbReference type="EMBL" id="SHK94246.1"/>
    </source>
</evidence>
<feature type="transmembrane region" description="Helical" evidence="6">
    <location>
        <begin position="24"/>
        <end position="49"/>
    </location>
</feature>
<keyword evidence="3 6" id="KW-0812">Transmembrane</keyword>
<dbReference type="AlphaFoldDB" id="A0A1M6WKV1"/>
<keyword evidence="5 6" id="KW-0472">Membrane</keyword>
<evidence type="ECO:0000313" key="9">
    <source>
        <dbReference type="Proteomes" id="UP000184275"/>
    </source>
</evidence>
<dbReference type="EMBL" id="FRAW01000025">
    <property type="protein sequence ID" value="SHK94246.1"/>
    <property type="molecule type" value="Genomic_DNA"/>
</dbReference>
<name>A0A1M6WKV1_9BACT</name>
<evidence type="ECO:0000256" key="1">
    <source>
        <dbReference type="ARBA" id="ARBA00004141"/>
    </source>
</evidence>
<dbReference type="GO" id="GO:0005886">
    <property type="term" value="C:plasma membrane"/>
    <property type="evidence" value="ECO:0007669"/>
    <property type="project" value="TreeGrafter"/>
</dbReference>
<evidence type="ECO:0000256" key="5">
    <source>
        <dbReference type="ARBA" id="ARBA00023136"/>
    </source>
</evidence>
<comment type="subcellular location">
    <subcellularLocation>
        <location evidence="1">Membrane</location>
        <topology evidence="1">Multi-pass membrane protein</topology>
    </subcellularLocation>
</comment>
<dbReference type="InterPro" id="IPR051401">
    <property type="entry name" value="GtrA_CellWall_Glycosyl"/>
</dbReference>
<reference evidence="9" key="1">
    <citation type="submission" date="2016-11" db="EMBL/GenBank/DDBJ databases">
        <authorList>
            <person name="Varghese N."/>
            <person name="Submissions S."/>
        </authorList>
    </citation>
    <scope>NUCLEOTIDE SEQUENCE [LARGE SCALE GENOMIC DNA]</scope>
    <source>
        <strain evidence="9">UWOS</strain>
    </source>
</reference>
<dbReference type="GO" id="GO:0000271">
    <property type="term" value="P:polysaccharide biosynthetic process"/>
    <property type="evidence" value="ECO:0007669"/>
    <property type="project" value="InterPro"/>
</dbReference>
<feature type="transmembrane region" description="Helical" evidence="6">
    <location>
        <begin position="118"/>
        <end position="138"/>
    </location>
</feature>
<feature type="transmembrane region" description="Helical" evidence="6">
    <location>
        <begin position="55"/>
        <end position="77"/>
    </location>
</feature>
<feature type="domain" description="GtrA/DPMS transmembrane" evidence="7">
    <location>
        <begin position="26"/>
        <end position="144"/>
    </location>
</feature>
<dbReference type="InterPro" id="IPR007267">
    <property type="entry name" value="GtrA_DPMS_TM"/>
</dbReference>
<evidence type="ECO:0000256" key="6">
    <source>
        <dbReference type="SAM" id="Phobius"/>
    </source>
</evidence>
<dbReference type="PANTHER" id="PTHR38459">
    <property type="entry name" value="PROPHAGE BACTOPRENOL-LINKED GLUCOSE TRANSLOCASE HOMOLOG"/>
    <property type="match status" value="1"/>
</dbReference>
<dbReference type="Proteomes" id="UP000184275">
    <property type="component" value="Unassembled WGS sequence"/>
</dbReference>
<comment type="similarity">
    <text evidence="2">Belongs to the GtrA family.</text>
</comment>
<dbReference type="PANTHER" id="PTHR38459:SF1">
    <property type="entry name" value="PROPHAGE BACTOPRENOL-LINKED GLUCOSE TRANSLOCASE HOMOLOG"/>
    <property type="match status" value="1"/>
</dbReference>
<evidence type="ECO:0000259" key="7">
    <source>
        <dbReference type="Pfam" id="PF04138"/>
    </source>
</evidence>
<sequence>MKQLSLACHHLAQNLSPQNLLGQIWRYGIAGGLAFLVDFGLFAFCLYILKWHYLIANIFGLAGGLVVNYLASVSWVFRACKRNVEKKSLEFSLFVVIGILGVAFNQFLMWAFVDFLSLMPMFAKVLAAVLVLFWNFGARKFFLFRSLKD</sequence>
<feature type="transmembrane region" description="Helical" evidence="6">
    <location>
        <begin position="89"/>
        <end position="112"/>
    </location>
</feature>